<dbReference type="AlphaFoldDB" id="A0A450YS25"/>
<dbReference type="EMBL" id="CAADFS010000031">
    <property type="protein sequence ID" value="VFK46458.1"/>
    <property type="molecule type" value="Genomic_DNA"/>
</dbReference>
<proteinExistence type="predicted"/>
<sequence length="68" mass="7864">MRIVFEVTQDELPDLGFGTDNDDYGLKNEHETHRGRPAPTGCLCREVSSYWLHIPKRDFAVLRLFRSG</sequence>
<evidence type="ECO:0000313" key="2">
    <source>
        <dbReference type="EMBL" id="VFK46458.1"/>
    </source>
</evidence>
<reference evidence="1" key="1">
    <citation type="submission" date="2019-02" db="EMBL/GenBank/DDBJ databases">
        <authorList>
            <person name="Gruber-Vodicka R. H."/>
            <person name="Seah K. B. B."/>
        </authorList>
    </citation>
    <scope>NUCLEOTIDE SEQUENCE</scope>
    <source>
        <strain evidence="2">BECK_BZ123</strain>
        <strain evidence="1">BECK_BZ125</strain>
    </source>
</reference>
<dbReference type="EMBL" id="CAADFT010000034">
    <property type="protein sequence ID" value="VFK44351.1"/>
    <property type="molecule type" value="Genomic_DNA"/>
</dbReference>
<evidence type="ECO:0000313" key="1">
    <source>
        <dbReference type="EMBL" id="VFK44351.1"/>
    </source>
</evidence>
<name>A0A450YS25_9GAMM</name>
<gene>
    <name evidence="2" type="ORF">BECKTC1821D_GA0114238_103126</name>
    <name evidence="1" type="ORF">BECKTC1821E_GA0114239_10342</name>
</gene>
<organism evidence="1">
    <name type="scientific">Candidatus Kentrum sp. TC</name>
    <dbReference type="NCBI Taxonomy" id="2126339"/>
    <lineage>
        <taxon>Bacteria</taxon>
        <taxon>Pseudomonadati</taxon>
        <taxon>Pseudomonadota</taxon>
        <taxon>Gammaproteobacteria</taxon>
        <taxon>Candidatus Kentrum</taxon>
    </lineage>
</organism>
<accession>A0A450YS25</accession>
<protein>
    <submittedName>
        <fullName evidence="1">Uncharacterized protein</fullName>
    </submittedName>
</protein>